<dbReference type="GO" id="GO:0032502">
    <property type="term" value="P:developmental process"/>
    <property type="evidence" value="ECO:0007669"/>
    <property type="project" value="TreeGrafter"/>
</dbReference>
<keyword evidence="9" id="KW-1185">Reference proteome</keyword>
<feature type="compositionally biased region" description="Basic and acidic residues" evidence="6">
    <location>
        <begin position="183"/>
        <end position="199"/>
    </location>
</feature>
<dbReference type="GO" id="GO:0046983">
    <property type="term" value="F:protein dimerization activity"/>
    <property type="evidence" value="ECO:0007669"/>
    <property type="project" value="InterPro"/>
</dbReference>
<protein>
    <submittedName>
        <fullName evidence="8">Basic helix-loop-helix transcription factor scleraxis</fullName>
    </submittedName>
</protein>
<evidence type="ECO:0000256" key="5">
    <source>
        <dbReference type="ARBA" id="ARBA00023242"/>
    </source>
</evidence>
<dbReference type="GO" id="GO:0000977">
    <property type="term" value="F:RNA polymerase II transcription regulatory region sequence-specific DNA binding"/>
    <property type="evidence" value="ECO:0007669"/>
    <property type="project" value="TreeGrafter"/>
</dbReference>
<dbReference type="CDD" id="cd18951">
    <property type="entry name" value="bHLH_TS_scleraxis"/>
    <property type="match status" value="1"/>
</dbReference>
<comment type="subcellular location">
    <subcellularLocation>
        <location evidence="1">Nucleus</location>
    </subcellularLocation>
</comment>
<dbReference type="InterPro" id="IPR036638">
    <property type="entry name" value="HLH_DNA-bd_sf"/>
</dbReference>
<evidence type="ECO:0000313" key="9">
    <source>
        <dbReference type="Proteomes" id="UP001474421"/>
    </source>
</evidence>
<feature type="region of interest" description="Disordered" evidence="6">
    <location>
        <begin position="396"/>
        <end position="452"/>
    </location>
</feature>
<dbReference type="InterPro" id="IPR011598">
    <property type="entry name" value="bHLH_dom"/>
</dbReference>
<evidence type="ECO:0000259" key="7">
    <source>
        <dbReference type="PROSITE" id="PS50888"/>
    </source>
</evidence>
<keyword evidence="2" id="KW-0805">Transcription regulation</keyword>
<reference evidence="8 9" key="1">
    <citation type="journal article" date="2024" name="Proc. Natl. Acad. Sci. U.S.A.">
        <title>The genetic regulatory architecture and epigenomic basis for age-related changes in rattlesnake venom.</title>
        <authorList>
            <person name="Hogan M.P."/>
            <person name="Holding M.L."/>
            <person name="Nystrom G.S."/>
            <person name="Colston T.J."/>
            <person name="Bartlett D.A."/>
            <person name="Mason A.J."/>
            <person name="Ellsworth S.A."/>
            <person name="Rautsaw R.M."/>
            <person name="Lawrence K.C."/>
            <person name="Strickland J.L."/>
            <person name="He B."/>
            <person name="Fraser P."/>
            <person name="Margres M.J."/>
            <person name="Gilbert D.M."/>
            <person name="Gibbs H.L."/>
            <person name="Parkinson C.L."/>
            <person name="Rokyta D.R."/>
        </authorList>
    </citation>
    <scope>NUCLEOTIDE SEQUENCE [LARGE SCALE GENOMIC DNA]</scope>
    <source>
        <strain evidence="8">DRR0105</strain>
    </source>
</reference>
<comment type="caution">
    <text evidence="8">The sequence shown here is derived from an EMBL/GenBank/DDBJ whole genome shotgun (WGS) entry which is preliminary data.</text>
</comment>
<dbReference type="PANTHER" id="PTHR23349:SF5">
    <property type="entry name" value="BASIC HELIX-LOOP-HELIX TRANSCRIPTION FACTOR SCLERAXIS"/>
    <property type="match status" value="1"/>
</dbReference>
<gene>
    <name evidence="8" type="ORF">NXF25_007634</name>
</gene>
<keyword evidence="4" id="KW-0804">Transcription</keyword>
<dbReference type="Pfam" id="PF00010">
    <property type="entry name" value="HLH"/>
    <property type="match status" value="1"/>
</dbReference>
<dbReference type="FunFam" id="4.10.280.10:FF:000010">
    <property type="entry name" value="Scleraxis bHLH transcription factor"/>
    <property type="match status" value="1"/>
</dbReference>
<feature type="compositionally biased region" description="Basic and acidic residues" evidence="6">
    <location>
        <begin position="109"/>
        <end position="121"/>
    </location>
</feature>
<dbReference type="EMBL" id="JAOTOJ010000003">
    <property type="protein sequence ID" value="KAK9402807.1"/>
    <property type="molecule type" value="Genomic_DNA"/>
</dbReference>
<feature type="compositionally biased region" description="Low complexity" evidence="6">
    <location>
        <begin position="143"/>
        <end position="164"/>
    </location>
</feature>
<sequence length="566" mass="61142">MLHQERNQPCLKTDSATSSMRLLHALAWPHLKTLERRVQRDWNQNVWGDLDDGGGFLLLPPDRSPQRIRRGSSEPVQAPHPTGEVSAGPPPSTPDCSPRAGAGAPQQEDAQRRRERGREAPLRPATHGQYKTRARRSGRCRRTGAAAAAARTWGSACAEGPRSPEAAEEAGESKKATGIQTPGERRGVARRPKDERPELRPPASASARPAMSSFALLRSAPSRFLYPEVSGLLSEEEDEENGSGESSGSDEKPYALEAGAYGLPGGRRGPGKKGGRGVSREPRQRHTANARERDRTNSVNTAFSALRTLIPTEPADRKLSKIETLRLASSYIAHLGNVLLAGEACGDGQPCHAGPAFFHRGAGKGGGSPAAQESEGSQPKQICTFCLSNQRKLPGHLNTPILSRDGDPPRSQQAHLGCSGETQRALQVPNLYYPRSPSNSQEQRASTGRLESVPDTTVTLREGEEALPGSCPQRPIDLLSRKQRNLPARNTHNIAHVHNPRKQRNLCGGRGTEKEVLKELHWGTPRKVPLVPQSSLLQDPLEGAGFGEGEGSYLLKDASCQQSPSL</sequence>
<dbReference type="PANTHER" id="PTHR23349">
    <property type="entry name" value="BASIC HELIX-LOOP-HELIX TRANSCRIPTION FACTOR, TWIST"/>
    <property type="match status" value="1"/>
</dbReference>
<accession>A0AAW1BN79</accession>
<name>A0AAW1BN79_CROAD</name>
<dbReference type="Gene3D" id="4.10.280.10">
    <property type="entry name" value="Helix-loop-helix DNA-binding domain"/>
    <property type="match status" value="1"/>
</dbReference>
<feature type="compositionally biased region" description="Polar residues" evidence="6">
    <location>
        <begin position="410"/>
        <end position="425"/>
    </location>
</feature>
<evidence type="ECO:0000256" key="6">
    <source>
        <dbReference type="SAM" id="MobiDB-lite"/>
    </source>
</evidence>
<feature type="region of interest" description="Disordered" evidence="6">
    <location>
        <begin position="233"/>
        <end position="298"/>
    </location>
</feature>
<keyword evidence="5" id="KW-0539">Nucleus</keyword>
<dbReference type="Proteomes" id="UP001474421">
    <property type="component" value="Unassembled WGS sequence"/>
</dbReference>
<evidence type="ECO:0000256" key="4">
    <source>
        <dbReference type="ARBA" id="ARBA00023163"/>
    </source>
</evidence>
<dbReference type="GO" id="GO:0005634">
    <property type="term" value="C:nucleus"/>
    <property type="evidence" value="ECO:0007669"/>
    <property type="project" value="UniProtKB-SubCell"/>
</dbReference>
<feature type="region of interest" description="Disordered" evidence="6">
    <location>
        <begin position="50"/>
        <end position="210"/>
    </location>
</feature>
<dbReference type="AlphaFoldDB" id="A0AAW1BN79"/>
<evidence type="ECO:0000256" key="3">
    <source>
        <dbReference type="ARBA" id="ARBA00023125"/>
    </source>
</evidence>
<feature type="compositionally biased region" description="Basic and acidic residues" evidence="6">
    <location>
        <begin position="278"/>
        <end position="296"/>
    </location>
</feature>
<proteinExistence type="predicted"/>
<feature type="compositionally biased region" description="Basic residues" evidence="6">
    <location>
        <begin position="130"/>
        <end position="142"/>
    </location>
</feature>
<dbReference type="SUPFAM" id="SSF47459">
    <property type="entry name" value="HLH, helix-loop-helix DNA-binding domain"/>
    <property type="match status" value="1"/>
</dbReference>
<keyword evidence="3" id="KW-0238">DNA-binding</keyword>
<evidence type="ECO:0000256" key="1">
    <source>
        <dbReference type="ARBA" id="ARBA00004123"/>
    </source>
</evidence>
<evidence type="ECO:0000313" key="8">
    <source>
        <dbReference type="EMBL" id="KAK9402807.1"/>
    </source>
</evidence>
<dbReference type="InterPro" id="IPR050283">
    <property type="entry name" value="E-box_TF_Regulators"/>
</dbReference>
<organism evidence="8 9">
    <name type="scientific">Crotalus adamanteus</name>
    <name type="common">Eastern diamondback rattlesnake</name>
    <dbReference type="NCBI Taxonomy" id="8729"/>
    <lineage>
        <taxon>Eukaryota</taxon>
        <taxon>Metazoa</taxon>
        <taxon>Chordata</taxon>
        <taxon>Craniata</taxon>
        <taxon>Vertebrata</taxon>
        <taxon>Euteleostomi</taxon>
        <taxon>Lepidosauria</taxon>
        <taxon>Squamata</taxon>
        <taxon>Bifurcata</taxon>
        <taxon>Unidentata</taxon>
        <taxon>Episquamata</taxon>
        <taxon>Toxicofera</taxon>
        <taxon>Serpentes</taxon>
        <taxon>Colubroidea</taxon>
        <taxon>Viperidae</taxon>
        <taxon>Crotalinae</taxon>
        <taxon>Crotalus</taxon>
    </lineage>
</organism>
<feature type="domain" description="BHLH" evidence="7">
    <location>
        <begin position="283"/>
        <end position="335"/>
    </location>
</feature>
<dbReference type="SMART" id="SM00353">
    <property type="entry name" value="HLH"/>
    <property type="match status" value="1"/>
</dbReference>
<dbReference type="PROSITE" id="PS50888">
    <property type="entry name" value="BHLH"/>
    <property type="match status" value="1"/>
</dbReference>
<dbReference type="GO" id="GO:0000981">
    <property type="term" value="F:DNA-binding transcription factor activity, RNA polymerase II-specific"/>
    <property type="evidence" value="ECO:0007669"/>
    <property type="project" value="TreeGrafter"/>
</dbReference>
<feature type="compositionally biased region" description="Polar residues" evidence="6">
    <location>
        <begin position="436"/>
        <end position="446"/>
    </location>
</feature>
<evidence type="ECO:0000256" key="2">
    <source>
        <dbReference type="ARBA" id="ARBA00023015"/>
    </source>
</evidence>
<feature type="compositionally biased region" description="Low complexity" evidence="6">
    <location>
        <begin position="201"/>
        <end position="210"/>
    </location>
</feature>